<dbReference type="InterPro" id="IPR003719">
    <property type="entry name" value="Phenazine_PhzF-like"/>
</dbReference>
<comment type="caution">
    <text evidence="2">The sequence shown here is derived from an EMBL/GenBank/DDBJ whole genome shotgun (WGS) entry which is preliminary data.</text>
</comment>
<evidence type="ECO:0000256" key="1">
    <source>
        <dbReference type="PIRSR" id="PIRSR016184-1"/>
    </source>
</evidence>
<organism evidence="2 3">
    <name type="scientific">Acaryochloris thomasi RCC1774</name>
    <dbReference type="NCBI Taxonomy" id="1764569"/>
    <lineage>
        <taxon>Bacteria</taxon>
        <taxon>Bacillati</taxon>
        <taxon>Cyanobacteriota</taxon>
        <taxon>Cyanophyceae</taxon>
        <taxon>Acaryochloridales</taxon>
        <taxon>Acaryochloridaceae</taxon>
        <taxon>Acaryochloris</taxon>
        <taxon>Acaryochloris thomasi</taxon>
    </lineage>
</organism>
<dbReference type="GO" id="GO:0005737">
    <property type="term" value="C:cytoplasm"/>
    <property type="evidence" value="ECO:0007669"/>
    <property type="project" value="TreeGrafter"/>
</dbReference>
<dbReference type="PANTHER" id="PTHR13774">
    <property type="entry name" value="PHENAZINE BIOSYNTHESIS PROTEIN"/>
    <property type="match status" value="1"/>
</dbReference>
<keyword evidence="2" id="KW-0413">Isomerase</keyword>
<dbReference type="NCBIfam" id="TIGR00654">
    <property type="entry name" value="PhzF_family"/>
    <property type="match status" value="1"/>
</dbReference>
<dbReference type="EMBL" id="PQWO01000002">
    <property type="protein sequence ID" value="PZD74669.1"/>
    <property type="molecule type" value="Genomic_DNA"/>
</dbReference>
<reference evidence="2 3" key="1">
    <citation type="journal article" date="2018" name="Sci. Rep.">
        <title>A novel species of the marine cyanobacterium Acaryochloris with a unique pigment content and lifestyle.</title>
        <authorList>
            <person name="Partensky F."/>
            <person name="Six C."/>
            <person name="Ratin M."/>
            <person name="Garczarek L."/>
            <person name="Vaulot D."/>
            <person name="Probert I."/>
            <person name="Calteau A."/>
            <person name="Gourvil P."/>
            <person name="Marie D."/>
            <person name="Grebert T."/>
            <person name="Bouchier C."/>
            <person name="Le Panse S."/>
            <person name="Gachenot M."/>
            <person name="Rodriguez F."/>
            <person name="Garrido J.L."/>
        </authorList>
    </citation>
    <scope>NUCLEOTIDE SEQUENCE [LARGE SCALE GENOMIC DNA]</scope>
    <source>
        <strain evidence="2 3">RCC1774</strain>
    </source>
</reference>
<dbReference type="AlphaFoldDB" id="A0A2W1JN05"/>
<protein>
    <submittedName>
        <fullName evidence="2">Putative isomerase YddE</fullName>
        <ecNumber evidence="2">5.1.-.-</ecNumber>
    </submittedName>
</protein>
<feature type="active site" evidence="1">
    <location>
        <position position="51"/>
    </location>
</feature>
<keyword evidence="3" id="KW-1185">Reference proteome</keyword>
<name>A0A2W1JN05_9CYAN</name>
<dbReference type="RefSeq" id="WP_110985008.1">
    <property type="nucleotide sequence ID" value="NZ_CAWNWM010000002.1"/>
</dbReference>
<evidence type="ECO:0000313" key="3">
    <source>
        <dbReference type="Proteomes" id="UP000248857"/>
    </source>
</evidence>
<dbReference type="Pfam" id="PF02567">
    <property type="entry name" value="PhzC-PhzF"/>
    <property type="match status" value="1"/>
</dbReference>
<proteinExistence type="predicted"/>
<dbReference type="PIRSF" id="PIRSF016184">
    <property type="entry name" value="PhzC_PhzF"/>
    <property type="match status" value="1"/>
</dbReference>
<sequence>MTSGSPPLSLYWVDAFTRTPFMGNPAVVVPEADALDDTQMQQIAREVNCSETAFVTPARQPEADFQLRWFTPTQEVELCGHATIATLHTLAELGRFNLRPQTNQILYLETHTGLLAVTIDYFTAVPWVWLTLPLCDFQAVTPEVTAQLTQILGISGRPQSLVDSLNQDVLIAVETLQELHQLTPDLRQLAHLGQQNHWRGICVYTTETVDPLHAAHSRFFAPQSGIDEDPVTGSANGPLALLLSQTGTQDASMIMEQGDCLQRPGRIKIQFDKESLKLGGQAVTVMQGEMRV</sequence>
<dbReference type="OrthoDB" id="9788221at2"/>
<evidence type="ECO:0000313" key="2">
    <source>
        <dbReference type="EMBL" id="PZD74669.1"/>
    </source>
</evidence>
<accession>A0A2W1JN05</accession>
<dbReference type="EC" id="5.1.-.-" evidence="2"/>
<dbReference type="GO" id="GO:0016853">
    <property type="term" value="F:isomerase activity"/>
    <property type="evidence" value="ECO:0007669"/>
    <property type="project" value="UniProtKB-KW"/>
</dbReference>
<dbReference type="Gene3D" id="3.10.310.10">
    <property type="entry name" value="Diaminopimelate Epimerase, Chain A, domain 1"/>
    <property type="match status" value="2"/>
</dbReference>
<dbReference type="Proteomes" id="UP000248857">
    <property type="component" value="Unassembled WGS sequence"/>
</dbReference>
<gene>
    <name evidence="2" type="primary">yddE_1</name>
    <name evidence="2" type="ORF">C1752_01068</name>
</gene>
<dbReference type="SUPFAM" id="SSF54506">
    <property type="entry name" value="Diaminopimelate epimerase-like"/>
    <property type="match status" value="1"/>
</dbReference>